<feature type="compositionally biased region" description="Basic and acidic residues" evidence="1">
    <location>
        <begin position="1"/>
        <end position="11"/>
    </location>
</feature>
<dbReference type="OrthoDB" id="544432at2759"/>
<dbReference type="Proteomes" id="UP001165080">
    <property type="component" value="Unassembled WGS sequence"/>
</dbReference>
<comment type="caution">
    <text evidence="2">The sequence shown here is derived from an EMBL/GenBank/DDBJ whole genome shotgun (WGS) entry which is preliminary data.</text>
</comment>
<feature type="compositionally biased region" description="Basic and acidic residues" evidence="1">
    <location>
        <begin position="37"/>
        <end position="52"/>
    </location>
</feature>
<dbReference type="EMBL" id="BRXU01000001">
    <property type="protein sequence ID" value="GLC48576.1"/>
    <property type="molecule type" value="Genomic_DNA"/>
</dbReference>
<feature type="region of interest" description="Disordered" evidence="1">
    <location>
        <begin position="1"/>
        <end position="98"/>
    </location>
</feature>
<reference evidence="2 3" key="1">
    <citation type="journal article" date="2023" name="Commun. Biol.">
        <title>Reorganization of the ancestral sex-determining regions during the evolution of trioecy in Pleodorina starrii.</title>
        <authorList>
            <person name="Takahashi K."/>
            <person name="Suzuki S."/>
            <person name="Kawai-Toyooka H."/>
            <person name="Yamamoto K."/>
            <person name="Hamaji T."/>
            <person name="Ootsuki R."/>
            <person name="Yamaguchi H."/>
            <person name="Kawachi M."/>
            <person name="Higashiyama T."/>
            <person name="Nozaki H."/>
        </authorList>
    </citation>
    <scope>NUCLEOTIDE SEQUENCE [LARGE SCALE GENOMIC DNA]</scope>
    <source>
        <strain evidence="2 3">NIES-4479</strain>
    </source>
</reference>
<accession>A0A9W6BBM5</accession>
<evidence type="ECO:0000256" key="1">
    <source>
        <dbReference type="SAM" id="MobiDB-lite"/>
    </source>
</evidence>
<evidence type="ECO:0000313" key="3">
    <source>
        <dbReference type="Proteomes" id="UP001165080"/>
    </source>
</evidence>
<sequence>MEASETSRQDDAAAELEIVSSSPASAAAAPAPAAPDQQRREALRKAGADFLEKALQQKKAGPQDPFSPAAAPLSPAPSVPRPETGRAPGSGRRRAKQQVLPEDVAAFGEVFESTKLYVYCGIYLACQAAIYVLVKGSLTTMKTPGLMSFLHMASACLSFWVSSSYDIFDTRQVTENLLQSLRGCSVRAVLFGVQMLTLYSALLHSSVNMVLSWAAAVPLLIDTAVSVAAEKRSRLLSPQIIPLVAAAAGATVLELLLDGTLSWLSLLMLGLWSLSKLAETCWRLVKEDPSLGGRLPGGDFGALASLIRCVSEAEGSLSPASTALLLNWLPALPVLLVGFVGLEGKEIVDHELSVPAVKLMLLSCVAHVGVTWCQLLLHERLSGTAKAGLRWGALLAAVAFNFAEKTAGASIGTAVCAVAALGASAAASLQRHGGGSASGSPTVRQRRPFEGLAAVSVVVGGGAIDDDDDKDPES</sequence>
<protein>
    <submittedName>
        <fullName evidence="2">Uncharacterized protein</fullName>
    </submittedName>
</protein>
<dbReference type="AlphaFoldDB" id="A0A9W6BBM5"/>
<name>A0A9W6BBM5_9CHLO</name>
<keyword evidence="3" id="KW-1185">Reference proteome</keyword>
<feature type="compositionally biased region" description="Low complexity" evidence="1">
    <location>
        <begin position="20"/>
        <end position="35"/>
    </location>
</feature>
<gene>
    <name evidence="2" type="primary">PLEST001103</name>
    <name evidence="2" type="ORF">PLESTB_000112900</name>
</gene>
<proteinExistence type="predicted"/>
<organism evidence="2 3">
    <name type="scientific">Pleodorina starrii</name>
    <dbReference type="NCBI Taxonomy" id="330485"/>
    <lineage>
        <taxon>Eukaryota</taxon>
        <taxon>Viridiplantae</taxon>
        <taxon>Chlorophyta</taxon>
        <taxon>core chlorophytes</taxon>
        <taxon>Chlorophyceae</taxon>
        <taxon>CS clade</taxon>
        <taxon>Chlamydomonadales</taxon>
        <taxon>Volvocaceae</taxon>
        <taxon>Pleodorina</taxon>
    </lineage>
</organism>
<evidence type="ECO:0000313" key="2">
    <source>
        <dbReference type="EMBL" id="GLC48576.1"/>
    </source>
</evidence>